<gene>
    <name evidence="2" type="ORF">GT728_12110</name>
</gene>
<dbReference type="Pfam" id="PF14130">
    <property type="entry name" value="Cap4_nuclease"/>
    <property type="match status" value="1"/>
</dbReference>
<organism evidence="2 3">
    <name type="scientific">Blautia wexlerae</name>
    <dbReference type="NCBI Taxonomy" id="418240"/>
    <lineage>
        <taxon>Bacteria</taxon>
        <taxon>Bacillati</taxon>
        <taxon>Bacillota</taxon>
        <taxon>Clostridia</taxon>
        <taxon>Lachnospirales</taxon>
        <taxon>Lachnospiraceae</taxon>
        <taxon>Blautia</taxon>
    </lineage>
</organism>
<dbReference type="EMBL" id="WWVQ01000028">
    <property type="protein sequence ID" value="MZL33923.1"/>
    <property type="molecule type" value="Genomic_DNA"/>
</dbReference>
<sequence>MSSVLTVEQREQAGSDSYNRFEYQVHWIVCHIIGKLQEDAECIVFCEFHDDMAEFSPNNQQYQFFQIKTKEDSSDWTIAEMSKREKKKSGSYKKSFLGFIFYNYLTFGAECSHCHFVSNNDFDKEVLLWQSYIEDGKRLQTENIALYEKIKDRIKNEFLDDMPSNFDSVFEEFIQNTFVHKSELQLTTYESQTMGKFFNHLADKNIPSNTANLIFQQLLNDVRKKSKEKIKVPISMKSLVEKKGVDIAQIGKKIDGNIKNSGNYDAFHDYLITQSLSDKDINRIESAKTLHDTRWLDVNDVKYQEIVVVLRKTISTYCESCETNGFNNDLKRLCIQELQKHNLLSDSLDKSLVEVLYYEQKFS</sequence>
<dbReference type="GO" id="GO:0004518">
    <property type="term" value="F:nuclease activity"/>
    <property type="evidence" value="ECO:0007669"/>
    <property type="project" value="InterPro"/>
</dbReference>
<name>A0A6L8T438_9FIRM</name>
<accession>A0A6L8T438</accession>
<comment type="caution">
    <text evidence="2">The sequence shown here is derived from an EMBL/GenBank/DDBJ whole genome shotgun (WGS) entry which is preliminary data.</text>
</comment>
<dbReference type="Proteomes" id="UP000477285">
    <property type="component" value="Unassembled WGS sequence"/>
</dbReference>
<evidence type="ECO:0000313" key="2">
    <source>
        <dbReference type="EMBL" id="MZL33923.1"/>
    </source>
</evidence>
<dbReference type="AlphaFoldDB" id="A0A6L8T438"/>
<protein>
    <submittedName>
        <fullName evidence="2">DUF4297 domain-containing protein</fullName>
    </submittedName>
</protein>
<dbReference type="RefSeq" id="WP_117465790.1">
    <property type="nucleotide sequence ID" value="NZ_JAAIUI010000002.1"/>
</dbReference>
<proteinExistence type="predicted"/>
<evidence type="ECO:0000259" key="1">
    <source>
        <dbReference type="Pfam" id="PF14130"/>
    </source>
</evidence>
<feature type="domain" description="CD-NTase associated protein 4-like DNA endonuclease" evidence="1">
    <location>
        <begin position="13"/>
        <end position="226"/>
    </location>
</feature>
<evidence type="ECO:0000313" key="3">
    <source>
        <dbReference type="Proteomes" id="UP000477285"/>
    </source>
</evidence>
<reference evidence="2 3" key="1">
    <citation type="journal article" date="2019" name="Nat. Med.">
        <title>A library of human gut bacterial isolates paired with longitudinal multiomics data enables mechanistic microbiome research.</title>
        <authorList>
            <person name="Poyet M."/>
            <person name="Groussin M."/>
            <person name="Gibbons S.M."/>
            <person name="Avila-Pacheco J."/>
            <person name="Jiang X."/>
            <person name="Kearney S.M."/>
            <person name="Perrotta A.R."/>
            <person name="Berdy B."/>
            <person name="Zhao S."/>
            <person name="Lieberman T.D."/>
            <person name="Swanson P.K."/>
            <person name="Smith M."/>
            <person name="Roesemann S."/>
            <person name="Alexander J.E."/>
            <person name="Rich S.A."/>
            <person name="Livny J."/>
            <person name="Vlamakis H."/>
            <person name="Clish C."/>
            <person name="Bullock K."/>
            <person name="Deik A."/>
            <person name="Scott J."/>
            <person name="Pierce K.A."/>
            <person name="Xavier R.J."/>
            <person name="Alm E.J."/>
        </authorList>
    </citation>
    <scope>NUCLEOTIDE SEQUENCE [LARGE SCALE GENOMIC DNA]</scope>
    <source>
        <strain evidence="2 3">BIOML-A1</strain>
    </source>
</reference>
<dbReference type="InterPro" id="IPR025382">
    <property type="entry name" value="Cap4-like_endonuclease_dom"/>
</dbReference>